<dbReference type="Proteomes" id="UP000037566">
    <property type="component" value="Unassembled WGS sequence"/>
</dbReference>
<keyword evidence="3" id="KW-1185">Reference proteome</keyword>
<evidence type="ECO:0000256" key="1">
    <source>
        <dbReference type="SAM" id="MobiDB-lite"/>
    </source>
</evidence>
<proteinExistence type="predicted"/>
<evidence type="ECO:0000313" key="3">
    <source>
        <dbReference type="Proteomes" id="UP000037566"/>
    </source>
</evidence>
<comment type="caution">
    <text evidence="2">The sequence shown here is derived from an EMBL/GenBank/DDBJ whole genome shotgun (WGS) entry which is preliminary data.</text>
</comment>
<dbReference type="EMBL" id="LHUQ01000058">
    <property type="protein sequence ID" value="KON62863.1"/>
    <property type="molecule type" value="Genomic_DNA"/>
</dbReference>
<reference evidence="2" key="1">
    <citation type="submission" date="2015-08" db="EMBL/GenBank/DDBJ databases">
        <title>Draft genome sequence of Komagataeibacter europaeus CECT 8546 a cellulose producer strain from vinegar produced by the traditional method.</title>
        <authorList>
            <person name="Poehlein A."/>
            <person name="Valera M.J."/>
            <person name="Haack F.S."/>
            <person name="Mas A."/>
            <person name="Daniel R."/>
            <person name="Streit W.R."/>
            <person name="Mateo E."/>
        </authorList>
    </citation>
    <scope>NUCLEOTIDE SEQUENCE [LARGE SCALE GENOMIC DNA]</scope>
    <source>
        <strain evidence="2">CECT 8546</strain>
    </source>
</reference>
<organism evidence="2 3">
    <name type="scientific">Komagataeibacter europaeus</name>
    <name type="common">Gluconacetobacter europaeus</name>
    <dbReference type="NCBI Taxonomy" id="33995"/>
    <lineage>
        <taxon>Bacteria</taxon>
        <taxon>Pseudomonadati</taxon>
        <taxon>Pseudomonadota</taxon>
        <taxon>Alphaproteobacteria</taxon>
        <taxon>Acetobacterales</taxon>
        <taxon>Acetobacteraceae</taxon>
        <taxon>Komagataeibacter</taxon>
    </lineage>
</organism>
<feature type="region of interest" description="Disordered" evidence="1">
    <location>
        <begin position="19"/>
        <end position="44"/>
    </location>
</feature>
<evidence type="ECO:0000313" key="2">
    <source>
        <dbReference type="EMBL" id="KON62863.1"/>
    </source>
</evidence>
<accession>A0A0M0ECA1</accession>
<sequence length="215" mass="23265">MTQQNLDHADIDTILKQVRGKAVPQGMRPHTSGDRSSPRGIDNHTMELPCADGPHGVLPGKKPATGMHHALLASGLPPLPQQGQKVCRKHGVAISSPFAPFDPEQHALAVDIADLESCDLGHPQACPVGDRQGGLMLEAYGRVEQPGNFITAQHDGQVAGLRHPDQLACKVGAVERLGEEKPQRRHDGVHGRCRHASRVLRNLELAHILDCCRVR</sequence>
<dbReference type="AlphaFoldDB" id="A0A0M0ECA1"/>
<gene>
    <name evidence="2" type="ORF">KOEU_36330</name>
</gene>
<protein>
    <submittedName>
        <fullName evidence="2">Uncharacterized protein</fullName>
    </submittedName>
</protein>
<feature type="compositionally biased region" description="Basic and acidic residues" evidence="1">
    <location>
        <begin position="31"/>
        <end position="44"/>
    </location>
</feature>
<name>A0A0M0ECA1_KOMEU</name>